<dbReference type="FunFam" id="1.10.579.10:FF:000002">
    <property type="entry name" value="Deoxyribodipyrimidine photolyase"/>
    <property type="match status" value="1"/>
</dbReference>
<gene>
    <name evidence="15" type="ORF">Poly21_12960</name>
</gene>
<evidence type="ECO:0000256" key="10">
    <source>
        <dbReference type="ARBA" id="ARBA00023204"/>
    </source>
</evidence>
<dbReference type="SUPFAM" id="SSF48173">
    <property type="entry name" value="Cryptochrome/photolyase FAD-binding domain"/>
    <property type="match status" value="1"/>
</dbReference>
<evidence type="ECO:0000256" key="8">
    <source>
        <dbReference type="ARBA" id="ARBA00022827"/>
    </source>
</evidence>
<evidence type="ECO:0000256" key="13">
    <source>
        <dbReference type="ARBA" id="ARBA00033999"/>
    </source>
</evidence>
<dbReference type="InterPro" id="IPR014729">
    <property type="entry name" value="Rossmann-like_a/b/a_fold"/>
</dbReference>
<evidence type="ECO:0000256" key="1">
    <source>
        <dbReference type="ARBA" id="ARBA00001932"/>
    </source>
</evidence>
<evidence type="ECO:0000256" key="11">
    <source>
        <dbReference type="ARBA" id="ARBA00023239"/>
    </source>
</evidence>
<evidence type="ECO:0000256" key="3">
    <source>
        <dbReference type="ARBA" id="ARBA00006409"/>
    </source>
</evidence>
<keyword evidence="8" id="KW-0274">FAD</keyword>
<dbReference type="InterPro" id="IPR006050">
    <property type="entry name" value="DNA_photolyase_N"/>
</dbReference>
<name>A0A5C6C4U3_9BACT</name>
<evidence type="ECO:0000256" key="2">
    <source>
        <dbReference type="ARBA" id="ARBA00001974"/>
    </source>
</evidence>
<comment type="caution">
    <text evidence="15">The sequence shown here is derived from an EMBL/GenBank/DDBJ whole genome shotgun (WGS) entry which is preliminary data.</text>
</comment>
<evidence type="ECO:0000256" key="9">
    <source>
        <dbReference type="ARBA" id="ARBA00023125"/>
    </source>
</evidence>
<dbReference type="SUPFAM" id="SSF52425">
    <property type="entry name" value="Cryptochrome/photolyase, N-terminal domain"/>
    <property type="match status" value="1"/>
</dbReference>
<keyword evidence="9" id="KW-0238">DNA-binding</keyword>
<evidence type="ECO:0000313" key="15">
    <source>
        <dbReference type="EMBL" id="TWU19125.1"/>
    </source>
</evidence>
<comment type="similarity">
    <text evidence="3">Belongs to the DNA photolyase class-2 family.</text>
</comment>
<dbReference type="InterPro" id="IPR036155">
    <property type="entry name" value="Crypto/Photolyase_N_sf"/>
</dbReference>
<dbReference type="Gene3D" id="1.25.40.80">
    <property type="match status" value="1"/>
</dbReference>
<dbReference type="Gene3D" id="3.40.50.620">
    <property type="entry name" value="HUPs"/>
    <property type="match status" value="1"/>
</dbReference>
<dbReference type="GO" id="GO:0003904">
    <property type="term" value="F:deoxyribodipyrimidine photo-lyase activity"/>
    <property type="evidence" value="ECO:0007669"/>
    <property type="project" value="UniProtKB-EC"/>
</dbReference>
<evidence type="ECO:0000256" key="5">
    <source>
        <dbReference type="ARBA" id="ARBA00014046"/>
    </source>
</evidence>
<dbReference type="PANTHER" id="PTHR10211:SF0">
    <property type="entry name" value="DEOXYRIBODIPYRIMIDINE PHOTO-LYASE"/>
    <property type="match status" value="1"/>
</dbReference>
<evidence type="ECO:0000256" key="12">
    <source>
        <dbReference type="ARBA" id="ARBA00031671"/>
    </source>
</evidence>
<evidence type="ECO:0000256" key="7">
    <source>
        <dbReference type="ARBA" id="ARBA00022763"/>
    </source>
</evidence>
<comment type="cofactor">
    <cofactor evidence="2">
        <name>FAD</name>
        <dbReference type="ChEBI" id="CHEBI:57692"/>
    </cofactor>
</comment>
<keyword evidence="6" id="KW-0285">Flavoprotein</keyword>
<reference evidence="15 16" key="1">
    <citation type="journal article" date="2020" name="Antonie Van Leeuwenhoek">
        <title>Rhodopirellula heiligendammensis sp. nov., Rhodopirellula pilleata sp. nov., and Rhodopirellula solitaria sp. nov. isolated from natural or artificial marine surfaces in Northern Germany and California, USA, and emended description of the genus Rhodopirellula.</title>
        <authorList>
            <person name="Kallscheuer N."/>
            <person name="Wiegand S."/>
            <person name="Jogler M."/>
            <person name="Boedeker C."/>
            <person name="Peeters S.H."/>
            <person name="Rast P."/>
            <person name="Heuer A."/>
            <person name="Jetten M.S.M."/>
            <person name="Rohde M."/>
            <person name="Jogler C."/>
        </authorList>
    </citation>
    <scope>NUCLEOTIDE SEQUENCE [LARGE SCALE GENOMIC DNA]</scope>
    <source>
        <strain evidence="15 16">Poly21</strain>
    </source>
</reference>
<dbReference type="Proteomes" id="UP000319908">
    <property type="component" value="Unassembled WGS sequence"/>
</dbReference>
<keyword evidence="10" id="KW-0234">DNA repair</keyword>
<dbReference type="InterPro" id="IPR036134">
    <property type="entry name" value="Crypto/Photolyase_FAD-like_sf"/>
</dbReference>
<dbReference type="Gene3D" id="1.10.579.10">
    <property type="entry name" value="DNA Cyclobutane Dipyrimidine Photolyase, subunit A, domain 3"/>
    <property type="match status" value="1"/>
</dbReference>
<dbReference type="GO" id="GO:0003677">
    <property type="term" value="F:DNA binding"/>
    <property type="evidence" value="ECO:0007669"/>
    <property type="project" value="UniProtKB-KW"/>
</dbReference>
<dbReference type="GO" id="GO:0000719">
    <property type="term" value="P:photoreactive repair"/>
    <property type="evidence" value="ECO:0007669"/>
    <property type="project" value="TreeGrafter"/>
</dbReference>
<evidence type="ECO:0000256" key="4">
    <source>
        <dbReference type="ARBA" id="ARBA00013149"/>
    </source>
</evidence>
<dbReference type="AlphaFoldDB" id="A0A5C6C4U3"/>
<dbReference type="EC" id="4.1.99.3" evidence="4"/>
<feature type="domain" description="Photolyase/cryptochrome alpha/beta" evidence="14">
    <location>
        <begin position="59"/>
        <end position="191"/>
    </location>
</feature>
<sequence length="528" mass="60760">MDGDIVGDCEVTSRSPLRRAGEVASFSPATIIKLSISMTTDLLCRLTSANDHPLRSDGDYVLYWMIAQRRLRYSFALDYAIERAIEFERPLLIFEPLRIRYQWASDRLHRFVIEGMRDNACQAAELGVSYYPYVEPQPGHGTPLLHRLAARACTVVTDEYPCFFLPTMIAAVKARIPARLELVDGNGILPLRRAEKTYTVAHSYRRYMQKNVLDELQRTPAANPLPCPTLPRPRSSLIDRKILKRWPAADFKDLLDRDGLANLPIDHRVRPSTVCPGGSVEATRRLTDFLHRKLEHYDDDRNQPDEHATSGLSPYLHFGHMSAHEIVLKLFEREGWTAEQVSPPNGKNHGFWNLSAPAEGFLDQMLTWREIGFNWSFMNSATYDSLESLPNWARETLREHTGDERPYRYTLEEFEGARTHDPLWNAAQTEIVRTGLMHNYMRMLWGKKILHWTGSPQEALDVMIHLNNKYGLDGRDPNSYCGILWVLGRTDRAWGPKRPVFGSVRYMTSDSARKKLRLNEYLKEFGPE</sequence>
<dbReference type="PROSITE" id="PS51645">
    <property type="entry name" value="PHR_CRY_ALPHA_BETA"/>
    <property type="match status" value="1"/>
</dbReference>
<comment type="cofactor">
    <cofactor evidence="1">
        <name>(6R)-5,10-methylene-5,6,7,8-tetrahydrofolate</name>
        <dbReference type="ChEBI" id="CHEBI:15636"/>
    </cofactor>
</comment>
<comment type="catalytic activity">
    <reaction evidence="13">
        <text>cyclobutadipyrimidine (in DNA) = 2 pyrimidine residues (in DNA).</text>
        <dbReference type="EC" id="4.1.99.3"/>
    </reaction>
</comment>
<keyword evidence="16" id="KW-1185">Reference proteome</keyword>
<dbReference type="EMBL" id="SJPU01000001">
    <property type="protein sequence ID" value="TWU19125.1"/>
    <property type="molecule type" value="Genomic_DNA"/>
</dbReference>
<keyword evidence="11" id="KW-0456">Lyase</keyword>
<evidence type="ECO:0000313" key="16">
    <source>
        <dbReference type="Proteomes" id="UP000319908"/>
    </source>
</evidence>
<keyword evidence="7" id="KW-0227">DNA damage</keyword>
<organism evidence="15 16">
    <name type="scientific">Allorhodopirellula heiligendammensis</name>
    <dbReference type="NCBI Taxonomy" id="2714739"/>
    <lineage>
        <taxon>Bacteria</taxon>
        <taxon>Pseudomonadati</taxon>
        <taxon>Planctomycetota</taxon>
        <taxon>Planctomycetia</taxon>
        <taxon>Pirellulales</taxon>
        <taxon>Pirellulaceae</taxon>
        <taxon>Allorhodopirellula</taxon>
    </lineage>
</organism>
<accession>A0A5C6C4U3</accession>
<evidence type="ECO:0000259" key="14">
    <source>
        <dbReference type="PROSITE" id="PS51645"/>
    </source>
</evidence>
<evidence type="ECO:0000256" key="6">
    <source>
        <dbReference type="ARBA" id="ARBA00022630"/>
    </source>
</evidence>
<protein>
    <recommendedName>
        <fullName evidence="5">Deoxyribodipyrimidine photo-lyase</fullName>
        <ecNumber evidence="4">4.1.99.3</ecNumber>
    </recommendedName>
    <alternativeName>
        <fullName evidence="12">DNA photolyase</fullName>
    </alternativeName>
</protein>
<dbReference type="InterPro" id="IPR052219">
    <property type="entry name" value="Photolyase_Class-2"/>
</dbReference>
<proteinExistence type="inferred from homology"/>
<dbReference type="PANTHER" id="PTHR10211">
    <property type="entry name" value="DEOXYRIBODIPYRIMIDINE PHOTOLYASE"/>
    <property type="match status" value="1"/>
</dbReference>